<dbReference type="SMART" id="SM00355">
    <property type="entry name" value="ZnF_C2H2"/>
    <property type="match status" value="3"/>
</dbReference>
<dbReference type="InParanoid" id="A0A1S3J3N9"/>
<dbReference type="GO" id="GO:0008270">
    <property type="term" value="F:zinc ion binding"/>
    <property type="evidence" value="ECO:0007669"/>
    <property type="project" value="UniProtKB-KW"/>
</dbReference>
<protein>
    <submittedName>
        <fullName evidence="5">Uncharacterized protein LOC106169905 isoform X1</fullName>
    </submittedName>
</protein>
<evidence type="ECO:0000259" key="3">
    <source>
        <dbReference type="PROSITE" id="PS50157"/>
    </source>
</evidence>
<dbReference type="STRING" id="7574.A0A1S3J3N9"/>
<evidence type="ECO:0000256" key="2">
    <source>
        <dbReference type="SAM" id="MobiDB-lite"/>
    </source>
</evidence>
<evidence type="ECO:0000256" key="1">
    <source>
        <dbReference type="PROSITE-ProRule" id="PRU00042"/>
    </source>
</evidence>
<accession>A0A1S3J3N9</accession>
<keyword evidence="1" id="KW-0863">Zinc-finger</keyword>
<dbReference type="PROSITE" id="PS00028">
    <property type="entry name" value="ZINC_FINGER_C2H2_1"/>
    <property type="match status" value="2"/>
</dbReference>
<organism evidence="4 5">
    <name type="scientific">Lingula anatina</name>
    <name type="common">Brachiopod</name>
    <name type="synonym">Lingula unguis</name>
    <dbReference type="NCBI Taxonomy" id="7574"/>
    <lineage>
        <taxon>Eukaryota</taxon>
        <taxon>Metazoa</taxon>
        <taxon>Spiralia</taxon>
        <taxon>Lophotrochozoa</taxon>
        <taxon>Brachiopoda</taxon>
        <taxon>Linguliformea</taxon>
        <taxon>Lingulata</taxon>
        <taxon>Lingulida</taxon>
        <taxon>Linguloidea</taxon>
        <taxon>Lingulidae</taxon>
        <taxon>Lingula</taxon>
    </lineage>
</organism>
<dbReference type="RefSeq" id="XP_023930348.1">
    <property type="nucleotide sequence ID" value="XM_024074580.1"/>
</dbReference>
<dbReference type="GeneID" id="106169905"/>
<dbReference type="OrthoDB" id="10004641at2759"/>
<feature type="compositionally biased region" description="Polar residues" evidence="2">
    <location>
        <begin position="123"/>
        <end position="134"/>
    </location>
</feature>
<evidence type="ECO:0000313" key="5">
    <source>
        <dbReference type="RefSeq" id="XP_023930348.1"/>
    </source>
</evidence>
<dbReference type="AlphaFoldDB" id="A0A1S3J3N9"/>
<feature type="domain" description="C2H2-type" evidence="3">
    <location>
        <begin position="262"/>
        <end position="287"/>
    </location>
</feature>
<keyword evidence="4" id="KW-1185">Reference proteome</keyword>
<keyword evidence="1" id="KW-0479">Metal-binding</keyword>
<dbReference type="PROSITE" id="PS50157">
    <property type="entry name" value="ZINC_FINGER_C2H2_2"/>
    <property type="match status" value="1"/>
</dbReference>
<dbReference type="Proteomes" id="UP000085678">
    <property type="component" value="Unplaced"/>
</dbReference>
<feature type="compositionally biased region" description="Polar residues" evidence="2">
    <location>
        <begin position="1"/>
        <end position="21"/>
    </location>
</feature>
<reference evidence="5" key="1">
    <citation type="submission" date="2025-08" db="UniProtKB">
        <authorList>
            <consortium name="RefSeq"/>
        </authorList>
    </citation>
    <scope>IDENTIFICATION</scope>
    <source>
        <tissue evidence="5">Gonads</tissue>
    </source>
</reference>
<feature type="region of interest" description="Disordered" evidence="2">
    <location>
        <begin position="1"/>
        <end position="35"/>
    </location>
</feature>
<proteinExistence type="predicted"/>
<gene>
    <name evidence="5" type="primary">LOC106169905</name>
</gene>
<feature type="compositionally biased region" description="Polar residues" evidence="2">
    <location>
        <begin position="102"/>
        <end position="114"/>
    </location>
</feature>
<evidence type="ECO:0000313" key="4">
    <source>
        <dbReference type="Proteomes" id="UP000085678"/>
    </source>
</evidence>
<feature type="region of interest" description="Disordered" evidence="2">
    <location>
        <begin position="95"/>
        <end position="134"/>
    </location>
</feature>
<keyword evidence="1" id="KW-0862">Zinc</keyword>
<name>A0A1S3J3N9_LINAN</name>
<dbReference type="Gene3D" id="3.30.160.60">
    <property type="entry name" value="Classic Zinc Finger"/>
    <property type="match status" value="1"/>
</dbReference>
<sequence>MSGQGKEQQSAFDKSAETVSQQKRDMQERIKRRKVQREVELAHSAYITNSVANNPELVQARTDVQTWLSNSAGMAKKMKEITRRQVEEQRHIPPPVYDEVRPTTSSFEPSTPGTITFEDNEEQGQTPKNSSITMSTFLRDNDQTRLRLIEEGDVSDGEDEALKLAIKLSLKAHKETASRDGKNPVTETVSQTSISNAIECINLDDSTDNPTPTESLECPVIDCEMTFANYSSPQNEFSHHMQQFQHVAFKTFMNFTPKRSHYMCPECGVLFKRCRNCLEHMKTVGHTLYTAPVLVLGYGCPQCFEIFQSSELCKDHIETMNHQEHYYAFQDDISPSADPFPYPAYVYMCMQDKVAQVRTRVHCVDCGKEVNSDKEFRKSISECPTGKCIASSETTLAELFSTFLKGSTCSFCQRYLIQRMVYHMSAILRNQEML</sequence>
<dbReference type="InterPro" id="IPR013087">
    <property type="entry name" value="Znf_C2H2_type"/>
</dbReference>
<dbReference type="KEGG" id="lak:106169905"/>